<evidence type="ECO:0000313" key="2">
    <source>
        <dbReference type="Proteomes" id="UP000256686"/>
    </source>
</evidence>
<sequence length="324" mass="38370">MLFCRAQVSSFFNVAPFEDDDYFTKTVFPFNPTFIKSHRIKNILLQTGDTIGVKYSYSFTPDGSIESMTSIRYDRKETDTAFYTRYYYRAEGLIDKKARIDYRDGIVQVSSYRYDQKNRVDSIQIFTLNSKMPNRLQNSDWQGEPIPGVDKLILKGALPEASLWKRMTAENEYSSWQYRYYTENKYEAEERTEYFNFRKKSGNSDTCYQKKTYYTLDGFPAVLFLHNGCDANKFPDELYQYKDGLLLQLRHAPSSSEAKTEKYTYDKNRNLVLMEDIWSGEKVSELVMSYDNKGFLTSIQRKSNEADRIYYFQDRTLKATYRFF</sequence>
<comment type="caution">
    <text evidence="1">The sequence shown here is derived from an EMBL/GenBank/DDBJ whole genome shotgun (WGS) entry which is preliminary data.</text>
</comment>
<evidence type="ECO:0000313" key="1">
    <source>
        <dbReference type="EMBL" id="REC62237.1"/>
    </source>
</evidence>
<reference evidence="2" key="1">
    <citation type="submission" date="2018-06" db="EMBL/GenBank/DDBJ databases">
        <authorList>
            <person name="Lum Nde A."/>
            <person name="Hugo C."/>
        </authorList>
    </citation>
    <scope>NUCLEOTIDE SEQUENCE [LARGE SCALE GENOMIC DNA]</scope>
    <source>
        <strain evidence="2">1_F178</strain>
    </source>
</reference>
<protein>
    <submittedName>
        <fullName evidence="1">Uncharacterized protein</fullName>
    </submittedName>
</protein>
<dbReference type="Proteomes" id="UP000256686">
    <property type="component" value="Unassembled WGS sequence"/>
</dbReference>
<dbReference type="AlphaFoldDB" id="A0A3D9C8P3"/>
<dbReference type="EMBL" id="QNVT01000009">
    <property type="protein sequence ID" value="REC62237.1"/>
    <property type="molecule type" value="Genomic_DNA"/>
</dbReference>
<organism evidence="1 2">
    <name type="scientific">Chryseobacterium pennae</name>
    <dbReference type="NCBI Taxonomy" id="2258962"/>
    <lineage>
        <taxon>Bacteria</taxon>
        <taxon>Pseudomonadati</taxon>
        <taxon>Bacteroidota</taxon>
        <taxon>Flavobacteriia</taxon>
        <taxon>Flavobacteriales</taxon>
        <taxon>Weeksellaceae</taxon>
        <taxon>Chryseobacterium group</taxon>
        <taxon>Chryseobacterium</taxon>
    </lineage>
</organism>
<accession>A0A3D9C8P3</accession>
<name>A0A3D9C8P3_9FLAO</name>
<keyword evidence="2" id="KW-1185">Reference proteome</keyword>
<proteinExistence type="predicted"/>
<gene>
    <name evidence="1" type="ORF">DRF65_11015</name>
</gene>